<evidence type="ECO:0000256" key="3">
    <source>
        <dbReference type="ARBA" id="ARBA00023216"/>
    </source>
</evidence>
<evidence type="ECO:0000256" key="2">
    <source>
        <dbReference type="ARBA" id="ARBA00022737"/>
    </source>
</evidence>
<dbReference type="GO" id="GO:0012506">
    <property type="term" value="C:vesicle membrane"/>
    <property type="evidence" value="ECO:0007669"/>
    <property type="project" value="TreeGrafter"/>
</dbReference>
<keyword evidence="4" id="KW-0106">Calcium</keyword>
<protein>
    <recommendedName>
        <fullName evidence="4">Annexin</fullName>
    </recommendedName>
</protein>
<dbReference type="InterPro" id="IPR018252">
    <property type="entry name" value="Annexin_repeat_CS"/>
</dbReference>
<keyword evidence="2 4" id="KW-0677">Repeat</keyword>
<dbReference type="InterPro" id="IPR037104">
    <property type="entry name" value="Annexin_sf"/>
</dbReference>
<comment type="similarity">
    <text evidence="1 4">Belongs to the annexin family.</text>
</comment>
<dbReference type="PROSITE" id="PS51897">
    <property type="entry name" value="ANNEXIN_2"/>
    <property type="match status" value="3"/>
</dbReference>
<proteinExistence type="inferred from homology"/>
<dbReference type="GeneID" id="104681062"/>
<evidence type="ECO:0000256" key="1">
    <source>
        <dbReference type="ARBA" id="ARBA00007831"/>
    </source>
</evidence>
<dbReference type="FunFam" id="1.10.220.10:FF:000001">
    <property type="entry name" value="Annexin"/>
    <property type="match status" value="1"/>
</dbReference>
<dbReference type="Proteomes" id="UP000233200">
    <property type="component" value="Unplaced"/>
</dbReference>
<dbReference type="AlphaFoldDB" id="A0A2K6PLJ1"/>
<comment type="domain">
    <text evidence="4">A pair of annexin repeats may form one binding site for calcium and phospholipid.</text>
</comment>
<evidence type="ECO:0000313" key="5">
    <source>
        <dbReference type="Ensembl" id="ENSRROP00000017339.1"/>
    </source>
</evidence>
<dbReference type="GO" id="GO:0005544">
    <property type="term" value="F:calcium-dependent phospholipid binding"/>
    <property type="evidence" value="ECO:0007669"/>
    <property type="project" value="UniProtKB-KW"/>
</dbReference>
<dbReference type="InterPro" id="IPR009116">
    <property type="entry name" value="ANX9"/>
</dbReference>
<keyword evidence="3 4" id="KW-0041">Annexin</keyword>
<dbReference type="Pfam" id="PF00191">
    <property type="entry name" value="Annexin"/>
    <property type="match status" value="3"/>
</dbReference>
<sequence>MSASAGKMGPSLTQEILSHLGLASKTAAWGTLGTLRTFLNFSVDKDAQRLLRAITGQGVDRSAIVDVLTNRSREQRQLISRTFQERTQQDLLKSLQAALSGNLERIVMALLQPTAQFDAQELRTALKASDSAVDVAIEILATRTPPQLQECLAVYKHDFQVEAVDDITSETNGILQDLLLALVKGGRDSYSGIIDYNLAEQDVQALQRAEGPSTEETWVPLFTQRNPEHLIQASVIKNTPLYFADKLHQALQETEPNYQVLIRILISRCETDLLSIRAEFKKKFGKSLYSSLQDAVKGDCQSALLALCRAEDM</sequence>
<evidence type="ECO:0000313" key="6">
    <source>
        <dbReference type="Proteomes" id="UP000233200"/>
    </source>
</evidence>
<reference evidence="5" key="2">
    <citation type="submission" date="2025-09" db="UniProtKB">
        <authorList>
            <consortium name="Ensembl"/>
        </authorList>
    </citation>
    <scope>IDENTIFICATION</scope>
</reference>
<dbReference type="GO" id="GO:0005634">
    <property type="term" value="C:nucleus"/>
    <property type="evidence" value="ECO:0007669"/>
    <property type="project" value="TreeGrafter"/>
</dbReference>
<dbReference type="Ensembl" id="ENSRROT00000041491.1">
    <property type="protein sequence ID" value="ENSRROP00000017339.1"/>
    <property type="gene ID" value="ENSRROG00000032772.1"/>
</dbReference>
<dbReference type="FunFam" id="1.10.220.10:FF:000017">
    <property type="entry name" value="Annexin"/>
    <property type="match status" value="1"/>
</dbReference>
<dbReference type="Gene3D" id="1.10.220.10">
    <property type="entry name" value="Annexin"/>
    <property type="match status" value="3"/>
</dbReference>
<reference evidence="5" key="1">
    <citation type="submission" date="2025-08" db="UniProtKB">
        <authorList>
            <consortium name="Ensembl"/>
        </authorList>
    </citation>
    <scope>IDENTIFICATION</scope>
</reference>
<organism evidence="5 6">
    <name type="scientific">Rhinopithecus roxellana</name>
    <name type="common">Golden snub-nosed monkey</name>
    <name type="synonym">Pygathrix roxellana</name>
    <dbReference type="NCBI Taxonomy" id="61622"/>
    <lineage>
        <taxon>Eukaryota</taxon>
        <taxon>Metazoa</taxon>
        <taxon>Chordata</taxon>
        <taxon>Craniata</taxon>
        <taxon>Vertebrata</taxon>
        <taxon>Euteleostomi</taxon>
        <taxon>Mammalia</taxon>
        <taxon>Eutheria</taxon>
        <taxon>Euarchontoglires</taxon>
        <taxon>Primates</taxon>
        <taxon>Haplorrhini</taxon>
        <taxon>Catarrhini</taxon>
        <taxon>Cercopithecidae</taxon>
        <taxon>Colobinae</taxon>
        <taxon>Rhinopithecus</taxon>
    </lineage>
</organism>
<gene>
    <name evidence="5" type="primary">ANXA9</name>
</gene>
<dbReference type="PRINTS" id="PR01812">
    <property type="entry name" value="ANNEXINXXXI"/>
</dbReference>
<dbReference type="SUPFAM" id="SSF47874">
    <property type="entry name" value="Annexin"/>
    <property type="match status" value="1"/>
</dbReference>
<dbReference type="PROSITE" id="PS00223">
    <property type="entry name" value="ANNEXIN_1"/>
    <property type="match status" value="1"/>
</dbReference>
<dbReference type="PRINTS" id="PR00196">
    <property type="entry name" value="ANNEXIN"/>
</dbReference>
<keyword evidence="4" id="KW-0111">Calcium/phospholipid-binding</keyword>
<dbReference type="GO" id="GO:0005737">
    <property type="term" value="C:cytoplasm"/>
    <property type="evidence" value="ECO:0007669"/>
    <property type="project" value="TreeGrafter"/>
</dbReference>
<dbReference type="InterPro" id="IPR018502">
    <property type="entry name" value="Annexin_repeat"/>
</dbReference>
<accession>A0A2K6PLJ1</accession>
<dbReference type="GO" id="GO:0001786">
    <property type="term" value="F:phosphatidylserine binding"/>
    <property type="evidence" value="ECO:0007669"/>
    <property type="project" value="TreeGrafter"/>
</dbReference>
<dbReference type="SMART" id="SM00335">
    <property type="entry name" value="ANX"/>
    <property type="match status" value="3"/>
</dbReference>
<dbReference type="PANTHER" id="PTHR10502:SF122">
    <property type="entry name" value="ANNEXIN A9"/>
    <property type="match status" value="1"/>
</dbReference>
<dbReference type="GO" id="GO:0005509">
    <property type="term" value="F:calcium ion binding"/>
    <property type="evidence" value="ECO:0007669"/>
    <property type="project" value="InterPro"/>
</dbReference>
<dbReference type="InterPro" id="IPR001464">
    <property type="entry name" value="Annexin"/>
</dbReference>
<dbReference type="GeneTree" id="ENSGT00940000161835"/>
<dbReference type="FunFam" id="1.10.220.10:FF:000003">
    <property type="entry name" value="Annexin"/>
    <property type="match status" value="1"/>
</dbReference>
<name>A0A2K6PLJ1_RHIRO</name>
<dbReference type="PANTHER" id="PTHR10502">
    <property type="entry name" value="ANNEXIN"/>
    <property type="match status" value="1"/>
</dbReference>
<dbReference type="CTD" id="8416"/>
<dbReference type="GO" id="GO:0005886">
    <property type="term" value="C:plasma membrane"/>
    <property type="evidence" value="ECO:0007669"/>
    <property type="project" value="TreeGrafter"/>
</dbReference>
<evidence type="ECO:0000256" key="4">
    <source>
        <dbReference type="RuleBase" id="RU003540"/>
    </source>
</evidence>
<keyword evidence="6" id="KW-1185">Reference proteome</keyword>
<dbReference type="OrthoDB" id="37886at2759"/>